<gene>
    <name evidence="1" type="ORF">PV02_12025</name>
</gene>
<dbReference type="EMBL" id="JTEO01000010">
    <property type="protein sequence ID" value="MCQ6963784.1"/>
    <property type="molecule type" value="Genomic_DNA"/>
</dbReference>
<proteinExistence type="predicted"/>
<comment type="caution">
    <text evidence="1">The sequence shown here is derived from an EMBL/GenBank/DDBJ whole genome shotgun (WGS) entry which is preliminary data.</text>
</comment>
<protein>
    <submittedName>
        <fullName evidence="1">Uncharacterized protein</fullName>
    </submittedName>
</protein>
<dbReference type="AlphaFoldDB" id="A0AAE3L181"/>
<sequence>MVALVWDKELTEVEATLKDNSFYADIKKRISGIVKPRRELPAYDLQLHGPLVNIETPMGAGRLKEYWQTEWGRLPFQQSLIHVGLSSHWGFNDQRSNAL</sequence>
<keyword evidence="2" id="KW-1185">Reference proteome</keyword>
<dbReference type="Proteomes" id="UP001206983">
    <property type="component" value="Unassembled WGS sequence"/>
</dbReference>
<dbReference type="RefSeq" id="WP_256623703.1">
    <property type="nucleotide sequence ID" value="NZ_JTEO01000010.1"/>
</dbReference>
<evidence type="ECO:0000313" key="2">
    <source>
        <dbReference type="Proteomes" id="UP001206983"/>
    </source>
</evidence>
<evidence type="ECO:0000313" key="1">
    <source>
        <dbReference type="EMBL" id="MCQ6963784.1"/>
    </source>
</evidence>
<organism evidence="1 2">
    <name type="scientific">Methanolobus chelungpuianus</name>
    <dbReference type="NCBI Taxonomy" id="502115"/>
    <lineage>
        <taxon>Archaea</taxon>
        <taxon>Methanobacteriati</taxon>
        <taxon>Methanobacteriota</taxon>
        <taxon>Stenosarchaea group</taxon>
        <taxon>Methanomicrobia</taxon>
        <taxon>Methanosarcinales</taxon>
        <taxon>Methanosarcinaceae</taxon>
        <taxon>Methanolobus</taxon>
    </lineage>
</organism>
<reference evidence="1 2" key="1">
    <citation type="journal article" date="2011" name="Appl. Environ. Microbiol.">
        <title>Methanogenic archaea isolated from Taiwan's Chelungpu fault.</title>
        <authorList>
            <person name="Wu S.Y."/>
            <person name="Lai M.C."/>
        </authorList>
    </citation>
    <scope>NUCLEOTIDE SEQUENCE [LARGE SCALE GENOMIC DNA]</scope>
    <source>
        <strain evidence="1 2">St545Mb</strain>
    </source>
</reference>
<name>A0AAE3L181_9EURY</name>
<accession>A0AAE3L181</accession>